<dbReference type="EMBL" id="JAPEUY010000003">
    <property type="protein sequence ID" value="KAJ4374759.1"/>
    <property type="molecule type" value="Genomic_DNA"/>
</dbReference>
<dbReference type="InterPro" id="IPR005123">
    <property type="entry name" value="Oxoglu/Fe-dep_dioxygenase_dom"/>
</dbReference>
<dbReference type="GO" id="GO:0046872">
    <property type="term" value="F:metal ion binding"/>
    <property type="evidence" value="ECO:0007669"/>
    <property type="project" value="UniProtKB-KW"/>
</dbReference>
<keyword evidence="2" id="KW-0479">Metal-binding</keyword>
<sequence length="400" mass="44406">MPHSSHSQSPHRDGFPDLPPFPDNIPTAPLLRISLEKLLRRDPQEEQRCWKACCDLGFFYLDLQTSLSISDGASLTSPHEGVQSSGESLLQDANELFEVMKGFYDLDVQEKIKYDLKDQGSYFGYKGYGEGFIDKQGTRDKNEFYNISKDDILGISSPLPSPAILNPHRNLYKSYIHSSHAICMLVSSLVSSRLPLTPAARESGGLPAMHKLTAVSGDQIRFVKAPPQEQSLKGVALGEHTDFGSVTVLFNRLGGLQVRLPDYISPTPPASTSPPPTEIEQRLCENGWTYVRPLPGHCIVNLGDALVKFSNGILRSNIHRVVAPPGEQGRVTRYSLVYFCRPEDDVVLKRLVESGEGQQEDEDEEVTAKEWILRRALGRRKVDGWEGSGGTEKESMRVVG</sequence>
<dbReference type="InterPro" id="IPR050231">
    <property type="entry name" value="Iron_ascorbate_oxido_reductase"/>
</dbReference>
<protein>
    <recommendedName>
        <fullName evidence="4">Fe2OG dioxygenase domain-containing protein</fullName>
    </recommendedName>
</protein>
<evidence type="ECO:0000259" key="4">
    <source>
        <dbReference type="PROSITE" id="PS51471"/>
    </source>
</evidence>
<keyword evidence="6" id="KW-1185">Reference proteome</keyword>
<evidence type="ECO:0000313" key="6">
    <source>
        <dbReference type="Proteomes" id="UP001140560"/>
    </source>
</evidence>
<dbReference type="PANTHER" id="PTHR47990">
    <property type="entry name" value="2-OXOGLUTARATE (2OG) AND FE(II)-DEPENDENT OXYGENASE SUPERFAMILY PROTEIN-RELATED"/>
    <property type="match status" value="1"/>
</dbReference>
<dbReference type="OrthoDB" id="288590at2759"/>
<dbReference type="GO" id="GO:0016491">
    <property type="term" value="F:oxidoreductase activity"/>
    <property type="evidence" value="ECO:0007669"/>
    <property type="project" value="UniProtKB-KW"/>
</dbReference>
<keyword evidence="2" id="KW-0560">Oxidoreductase</keyword>
<dbReference type="SUPFAM" id="SSF51197">
    <property type="entry name" value="Clavaminate synthase-like"/>
    <property type="match status" value="1"/>
</dbReference>
<dbReference type="InterPro" id="IPR044861">
    <property type="entry name" value="IPNS-like_FE2OG_OXY"/>
</dbReference>
<organism evidence="5 6">
    <name type="scientific">Neocucurbitaria cava</name>
    <dbReference type="NCBI Taxonomy" id="798079"/>
    <lineage>
        <taxon>Eukaryota</taxon>
        <taxon>Fungi</taxon>
        <taxon>Dikarya</taxon>
        <taxon>Ascomycota</taxon>
        <taxon>Pezizomycotina</taxon>
        <taxon>Dothideomycetes</taxon>
        <taxon>Pleosporomycetidae</taxon>
        <taxon>Pleosporales</taxon>
        <taxon>Pleosporineae</taxon>
        <taxon>Cucurbitariaceae</taxon>
        <taxon>Neocucurbitaria</taxon>
    </lineage>
</organism>
<evidence type="ECO:0000256" key="2">
    <source>
        <dbReference type="RuleBase" id="RU003682"/>
    </source>
</evidence>
<proteinExistence type="inferred from homology"/>
<gene>
    <name evidence="5" type="ORF">N0V83_001835</name>
</gene>
<evidence type="ECO:0000256" key="3">
    <source>
        <dbReference type="SAM" id="MobiDB-lite"/>
    </source>
</evidence>
<dbReference type="AlphaFoldDB" id="A0A9W8YDF1"/>
<comment type="similarity">
    <text evidence="1 2">Belongs to the iron/ascorbate-dependent oxidoreductase family.</text>
</comment>
<dbReference type="Pfam" id="PF03171">
    <property type="entry name" value="2OG-FeII_Oxy"/>
    <property type="match status" value="1"/>
</dbReference>
<reference evidence="5" key="1">
    <citation type="submission" date="2022-10" db="EMBL/GenBank/DDBJ databases">
        <title>Tapping the CABI collections for fungal endophytes: first genome assemblies for Collariella, Neodidymelliopsis, Ascochyta clinopodiicola, Didymella pomorum, Didymosphaeria variabile, Neocosmospora piperis and Neocucurbitaria cava.</title>
        <authorList>
            <person name="Hill R."/>
        </authorList>
    </citation>
    <scope>NUCLEOTIDE SEQUENCE</scope>
    <source>
        <strain evidence="5">IMI 356814</strain>
    </source>
</reference>
<name>A0A9W8YDF1_9PLEO</name>
<evidence type="ECO:0000256" key="1">
    <source>
        <dbReference type="ARBA" id="ARBA00008056"/>
    </source>
</evidence>
<dbReference type="InterPro" id="IPR027443">
    <property type="entry name" value="IPNS-like_sf"/>
</dbReference>
<comment type="caution">
    <text evidence="5">The sequence shown here is derived from an EMBL/GenBank/DDBJ whole genome shotgun (WGS) entry which is preliminary data.</text>
</comment>
<dbReference type="PROSITE" id="PS51471">
    <property type="entry name" value="FE2OG_OXY"/>
    <property type="match status" value="1"/>
</dbReference>
<dbReference type="Proteomes" id="UP001140560">
    <property type="component" value="Unassembled WGS sequence"/>
</dbReference>
<dbReference type="Gene3D" id="2.60.120.330">
    <property type="entry name" value="B-lactam Antibiotic, Isopenicillin N Synthase, Chain"/>
    <property type="match status" value="1"/>
</dbReference>
<feature type="domain" description="Fe2OG dioxygenase" evidence="4">
    <location>
        <begin position="216"/>
        <end position="342"/>
    </location>
</feature>
<accession>A0A9W8YDF1</accession>
<keyword evidence="2" id="KW-0408">Iron</keyword>
<evidence type="ECO:0000313" key="5">
    <source>
        <dbReference type="EMBL" id="KAJ4374759.1"/>
    </source>
</evidence>
<feature type="region of interest" description="Disordered" evidence="3">
    <location>
        <begin position="1"/>
        <end position="22"/>
    </location>
</feature>